<dbReference type="RefSeq" id="WP_006869053.1">
    <property type="nucleotide sequence ID" value="NZ_JH413793.1"/>
</dbReference>
<dbReference type="InParanoid" id="G9EIQ6"/>
<protein>
    <recommendedName>
        <fullName evidence="3">Toxin YhaV</fullName>
    </recommendedName>
</protein>
<dbReference type="EMBL" id="JH413793">
    <property type="protein sequence ID" value="EHL32824.1"/>
    <property type="molecule type" value="Genomic_DNA"/>
</dbReference>
<keyword evidence="2" id="KW-1185">Reference proteome</keyword>
<dbReference type="Proteomes" id="UP000002770">
    <property type="component" value="Unassembled WGS sequence"/>
</dbReference>
<dbReference type="GO" id="GO:0110001">
    <property type="term" value="C:toxin-antitoxin complex"/>
    <property type="evidence" value="ECO:0007669"/>
    <property type="project" value="InterPro"/>
</dbReference>
<evidence type="ECO:0000313" key="2">
    <source>
        <dbReference type="Proteomes" id="UP000002770"/>
    </source>
</evidence>
<gene>
    <name evidence="1" type="ORF">LDG_5062</name>
</gene>
<dbReference type="InterPro" id="IPR021679">
    <property type="entry name" value="Toxin_endonuclease_YhaV"/>
</dbReference>
<accession>G9EIQ6</accession>
<dbReference type="Pfam" id="PF11663">
    <property type="entry name" value="Toxin_YhaV"/>
    <property type="match status" value="1"/>
</dbReference>
<reference evidence="1 2" key="1">
    <citation type="journal article" date="2011" name="BMC Genomics">
        <title>Insight into cross-talk between intra-amoebal pathogens.</title>
        <authorList>
            <person name="Gimenez G."/>
            <person name="Bertelli C."/>
            <person name="Moliner C."/>
            <person name="Robert C."/>
            <person name="Raoult D."/>
            <person name="Fournier P.E."/>
            <person name="Greub G."/>
        </authorList>
    </citation>
    <scope>NUCLEOTIDE SEQUENCE [LARGE SCALE GENOMIC DNA]</scope>
    <source>
        <strain evidence="1 2">LLAP12</strain>
    </source>
</reference>
<dbReference type="OrthoDB" id="515905at2"/>
<dbReference type="GO" id="GO:0004540">
    <property type="term" value="F:RNA nuclease activity"/>
    <property type="evidence" value="ECO:0007669"/>
    <property type="project" value="InterPro"/>
</dbReference>
<proteinExistence type="predicted"/>
<evidence type="ECO:0000313" key="1">
    <source>
        <dbReference type="EMBL" id="EHL32824.1"/>
    </source>
</evidence>
<name>G9EIQ6_9GAMM</name>
<dbReference type="STRING" id="658187.LDG_5062"/>
<organism evidence="1 2">
    <name type="scientific">Legionella drancourtii LLAP12</name>
    <dbReference type="NCBI Taxonomy" id="658187"/>
    <lineage>
        <taxon>Bacteria</taxon>
        <taxon>Pseudomonadati</taxon>
        <taxon>Pseudomonadota</taxon>
        <taxon>Gammaproteobacteria</taxon>
        <taxon>Legionellales</taxon>
        <taxon>Legionellaceae</taxon>
        <taxon>Legionella</taxon>
    </lineage>
</organism>
<evidence type="ECO:0008006" key="3">
    <source>
        <dbReference type="Google" id="ProtNLM"/>
    </source>
</evidence>
<dbReference type="eggNOG" id="ENOG502ZB6Z">
    <property type="taxonomic scope" value="Bacteria"/>
</dbReference>
<dbReference type="FunCoup" id="G9EIQ6">
    <property type="interactions" value="3"/>
</dbReference>
<sequence>MNDPLIINDWVILAHPLFINQIASLAEEVGELKSKDPINYRSKLATKKLAAIFQLAFKQIPNDPTLPEYRQGSILGNENKHWFRVKFFQQYRLFFRYHLEKKIIIYVWVNDDSTKRAYDKKTDAYAVFKKMLANGNSPNSWEELLKKSNNQELIKKLKEWS</sequence>
<dbReference type="HOGENOM" id="CLU_137758_0_0_6"/>
<dbReference type="AlphaFoldDB" id="G9EIQ6"/>